<evidence type="ECO:0000313" key="3">
    <source>
        <dbReference type="Proteomes" id="UP000812440"/>
    </source>
</evidence>
<keyword evidence="3" id="KW-1185">Reference proteome</keyword>
<gene>
    <name evidence="2" type="ORF">GDO86_005110</name>
</gene>
<reference evidence="2" key="1">
    <citation type="thesis" date="2020" institute="ProQuest LLC" country="789 East Eisenhower Parkway, Ann Arbor, MI, USA">
        <title>Comparative Genomics and Chromosome Evolution.</title>
        <authorList>
            <person name="Mudd A.B."/>
        </authorList>
    </citation>
    <scope>NUCLEOTIDE SEQUENCE</scope>
    <source>
        <strain evidence="2">Female2</strain>
        <tissue evidence="2">Blood</tissue>
    </source>
</reference>
<sequence>MGIGPNKDLSAQSEAEELGKKRRGSAYKDICFLATDSILKVINKAVRIFITWRIIFNISRDTRALMFYRIIQVGLLLLYYFQ</sequence>
<dbReference type="AlphaFoldDB" id="A0A8T2J661"/>
<evidence type="ECO:0000256" key="1">
    <source>
        <dbReference type="SAM" id="MobiDB-lite"/>
    </source>
</evidence>
<dbReference type="EMBL" id="JAACNH010000006">
    <property type="protein sequence ID" value="KAG8438790.1"/>
    <property type="molecule type" value="Genomic_DNA"/>
</dbReference>
<protein>
    <submittedName>
        <fullName evidence="2">Uncharacterized protein</fullName>
    </submittedName>
</protein>
<name>A0A8T2J661_9PIPI</name>
<accession>A0A8T2J661</accession>
<organism evidence="2 3">
    <name type="scientific">Hymenochirus boettgeri</name>
    <name type="common">Congo dwarf clawed frog</name>
    <dbReference type="NCBI Taxonomy" id="247094"/>
    <lineage>
        <taxon>Eukaryota</taxon>
        <taxon>Metazoa</taxon>
        <taxon>Chordata</taxon>
        <taxon>Craniata</taxon>
        <taxon>Vertebrata</taxon>
        <taxon>Euteleostomi</taxon>
        <taxon>Amphibia</taxon>
        <taxon>Batrachia</taxon>
        <taxon>Anura</taxon>
        <taxon>Pipoidea</taxon>
        <taxon>Pipidae</taxon>
        <taxon>Pipinae</taxon>
        <taxon>Hymenochirus</taxon>
    </lineage>
</organism>
<feature type="region of interest" description="Disordered" evidence="1">
    <location>
        <begin position="1"/>
        <end position="22"/>
    </location>
</feature>
<comment type="caution">
    <text evidence="2">The sequence shown here is derived from an EMBL/GenBank/DDBJ whole genome shotgun (WGS) entry which is preliminary data.</text>
</comment>
<evidence type="ECO:0000313" key="2">
    <source>
        <dbReference type="EMBL" id="KAG8438790.1"/>
    </source>
</evidence>
<proteinExistence type="predicted"/>
<dbReference type="Proteomes" id="UP000812440">
    <property type="component" value="Chromosome 3"/>
</dbReference>